<dbReference type="KEGG" id="snep:Enr13x_33380"/>
<protein>
    <submittedName>
        <fullName evidence="1">Uncharacterized protein</fullName>
    </submittedName>
</protein>
<accession>A0A518HRQ6</accession>
<sequence length="129" mass="14312">MAKFYVQCGQTELVLNSDAADSAALAMIDRILGPHLWIYDDPGLSELECCQHLMLEALLHLPTEISVSEQGFDRDDAKKLSVPETIHCWHALMIGMRRLFSEAGLDRSVAVLAGAHAIDRVVSMPRLPR</sequence>
<dbReference type="RefSeq" id="WP_145387663.1">
    <property type="nucleotide sequence ID" value="NZ_CP037423.1"/>
</dbReference>
<dbReference type="OrthoDB" id="279935at2"/>
<gene>
    <name evidence="1" type="ORF">Enr13x_33380</name>
</gene>
<evidence type="ECO:0000313" key="2">
    <source>
        <dbReference type="Proteomes" id="UP000319004"/>
    </source>
</evidence>
<name>A0A518HRQ6_9BACT</name>
<organism evidence="1 2">
    <name type="scientific">Stieleria neptunia</name>
    <dbReference type="NCBI Taxonomy" id="2527979"/>
    <lineage>
        <taxon>Bacteria</taxon>
        <taxon>Pseudomonadati</taxon>
        <taxon>Planctomycetota</taxon>
        <taxon>Planctomycetia</taxon>
        <taxon>Pirellulales</taxon>
        <taxon>Pirellulaceae</taxon>
        <taxon>Stieleria</taxon>
    </lineage>
</organism>
<reference evidence="1 2" key="1">
    <citation type="submission" date="2019-03" db="EMBL/GenBank/DDBJ databases">
        <title>Deep-cultivation of Planctomycetes and their phenomic and genomic characterization uncovers novel biology.</title>
        <authorList>
            <person name="Wiegand S."/>
            <person name="Jogler M."/>
            <person name="Boedeker C."/>
            <person name="Pinto D."/>
            <person name="Vollmers J."/>
            <person name="Rivas-Marin E."/>
            <person name="Kohn T."/>
            <person name="Peeters S.H."/>
            <person name="Heuer A."/>
            <person name="Rast P."/>
            <person name="Oberbeckmann S."/>
            <person name="Bunk B."/>
            <person name="Jeske O."/>
            <person name="Meyerdierks A."/>
            <person name="Storesund J.E."/>
            <person name="Kallscheuer N."/>
            <person name="Luecker S."/>
            <person name="Lage O.M."/>
            <person name="Pohl T."/>
            <person name="Merkel B.J."/>
            <person name="Hornburger P."/>
            <person name="Mueller R.-W."/>
            <person name="Bruemmer F."/>
            <person name="Labrenz M."/>
            <person name="Spormann A.M."/>
            <person name="Op den Camp H."/>
            <person name="Overmann J."/>
            <person name="Amann R."/>
            <person name="Jetten M.S.M."/>
            <person name="Mascher T."/>
            <person name="Medema M.H."/>
            <person name="Devos D.P."/>
            <person name="Kaster A.-K."/>
            <person name="Ovreas L."/>
            <person name="Rohde M."/>
            <person name="Galperin M.Y."/>
            <person name="Jogler C."/>
        </authorList>
    </citation>
    <scope>NUCLEOTIDE SEQUENCE [LARGE SCALE GENOMIC DNA]</scope>
    <source>
        <strain evidence="1 2">Enr13</strain>
    </source>
</reference>
<keyword evidence="2" id="KW-1185">Reference proteome</keyword>
<dbReference type="EMBL" id="CP037423">
    <property type="protein sequence ID" value="QDV43481.1"/>
    <property type="molecule type" value="Genomic_DNA"/>
</dbReference>
<dbReference type="AlphaFoldDB" id="A0A518HRQ6"/>
<evidence type="ECO:0000313" key="1">
    <source>
        <dbReference type="EMBL" id="QDV43481.1"/>
    </source>
</evidence>
<proteinExistence type="predicted"/>
<dbReference type="Proteomes" id="UP000319004">
    <property type="component" value="Chromosome"/>
</dbReference>